<dbReference type="RefSeq" id="WP_149431177.1">
    <property type="nucleotide sequence ID" value="NZ_VLNY01000007.1"/>
</dbReference>
<name>A0A5A7S8L4_9NOCA</name>
<gene>
    <name evidence="2" type="ORF">FOY51_15535</name>
</gene>
<evidence type="ECO:0000313" key="2">
    <source>
        <dbReference type="EMBL" id="KAA0021814.1"/>
    </source>
</evidence>
<evidence type="ECO:0000256" key="1">
    <source>
        <dbReference type="SAM" id="Phobius"/>
    </source>
</evidence>
<protein>
    <recommendedName>
        <fullName evidence="4">Terminase</fullName>
    </recommendedName>
</protein>
<dbReference type="EMBL" id="VLNY01000007">
    <property type="protein sequence ID" value="KAA0021814.1"/>
    <property type="molecule type" value="Genomic_DNA"/>
</dbReference>
<dbReference type="AlphaFoldDB" id="A0A5A7S8L4"/>
<sequence>MSSHNDLPVRGSQSPRLAVSCDYIGTFAEEAASFASAYGLIPDPWQLLVLEQWLGYRADGKWSASRCGLSVPRQNGKNALIEIRELFGMVGLGEKFLHTAHEVKTARKAFLRLASFFENTKKYPELAAMVKEIRRTNGQEAIVLRNGGSVEFVARSKGSARGFTVDVVVMDEAQQMDDDSLEALGPTTAAAPLKNRQLIWAGTPPAPGMPSEVFTRIRAEALDGNSRRLSWLEWSIDADSDLDDPHTWAQANPALGFRLGLEELAEDRATYSDEGFARERGGLWSFAGTDAVIDADTWDDVGDPASELLDPVSFAVDIAPDRGMASIAVSGVRPDGLYHVEVTENRKGTDWLIPRLTRLCAQWSPIAIVVDGPAASLVPELTTLGVPVYSTGVSEFGIACGMFYDAVFNQTLRHPEQPLFSSAIDAARKRPLGDMWAWGRKTSESDITPVVAATLALYGFVVARPKRRQKQGKRKVQVMM</sequence>
<keyword evidence="1" id="KW-0472">Membrane</keyword>
<comment type="caution">
    <text evidence="2">The sequence shown here is derived from an EMBL/GenBank/DDBJ whole genome shotgun (WGS) entry which is preliminary data.</text>
</comment>
<proteinExistence type="predicted"/>
<organism evidence="2 3">
    <name type="scientific">Antrihabitans cavernicola</name>
    <dbReference type="NCBI Taxonomy" id="2495913"/>
    <lineage>
        <taxon>Bacteria</taxon>
        <taxon>Bacillati</taxon>
        <taxon>Actinomycetota</taxon>
        <taxon>Actinomycetes</taxon>
        <taxon>Mycobacteriales</taxon>
        <taxon>Nocardiaceae</taxon>
        <taxon>Antrihabitans</taxon>
    </lineage>
</organism>
<evidence type="ECO:0008006" key="4">
    <source>
        <dbReference type="Google" id="ProtNLM"/>
    </source>
</evidence>
<keyword evidence="1" id="KW-1133">Transmembrane helix</keyword>
<dbReference type="OrthoDB" id="3188010at2"/>
<dbReference type="InterPro" id="IPR027417">
    <property type="entry name" value="P-loop_NTPase"/>
</dbReference>
<keyword evidence="1" id="KW-0812">Transmembrane</keyword>
<reference evidence="2 3" key="1">
    <citation type="submission" date="2019-07" db="EMBL/GenBank/DDBJ databases">
        <title>Rhodococcus cavernicolus sp. nov., isolated from a cave.</title>
        <authorList>
            <person name="Lee S.D."/>
        </authorList>
    </citation>
    <scope>NUCLEOTIDE SEQUENCE [LARGE SCALE GENOMIC DNA]</scope>
    <source>
        <strain evidence="2 3">C1-24</strain>
    </source>
</reference>
<dbReference type="Gene3D" id="3.40.50.300">
    <property type="entry name" value="P-loop containing nucleotide triphosphate hydrolases"/>
    <property type="match status" value="1"/>
</dbReference>
<feature type="transmembrane region" description="Helical" evidence="1">
    <location>
        <begin position="447"/>
        <end position="465"/>
    </location>
</feature>
<dbReference type="Proteomes" id="UP000322244">
    <property type="component" value="Unassembled WGS sequence"/>
</dbReference>
<keyword evidence="3" id="KW-1185">Reference proteome</keyword>
<accession>A0A5A7S8L4</accession>
<evidence type="ECO:0000313" key="3">
    <source>
        <dbReference type="Proteomes" id="UP000322244"/>
    </source>
</evidence>